<feature type="region of interest" description="Disordered" evidence="1">
    <location>
        <begin position="464"/>
        <end position="495"/>
    </location>
</feature>
<feature type="compositionally biased region" description="Low complexity" evidence="1">
    <location>
        <begin position="48"/>
        <end position="80"/>
    </location>
</feature>
<evidence type="ECO:0000256" key="1">
    <source>
        <dbReference type="SAM" id="MobiDB-lite"/>
    </source>
</evidence>
<reference evidence="2" key="1">
    <citation type="journal article" date="2020" name="Stud. Mycol.">
        <title>101 Dothideomycetes genomes: a test case for predicting lifestyles and emergence of pathogens.</title>
        <authorList>
            <person name="Haridas S."/>
            <person name="Albert R."/>
            <person name="Binder M."/>
            <person name="Bloem J."/>
            <person name="Labutti K."/>
            <person name="Salamov A."/>
            <person name="Andreopoulos B."/>
            <person name="Baker S."/>
            <person name="Barry K."/>
            <person name="Bills G."/>
            <person name="Bluhm B."/>
            <person name="Cannon C."/>
            <person name="Castanera R."/>
            <person name="Culley D."/>
            <person name="Daum C."/>
            <person name="Ezra D."/>
            <person name="Gonzalez J."/>
            <person name="Henrissat B."/>
            <person name="Kuo A."/>
            <person name="Liang C."/>
            <person name="Lipzen A."/>
            <person name="Lutzoni F."/>
            <person name="Magnuson J."/>
            <person name="Mondo S."/>
            <person name="Nolan M."/>
            <person name="Ohm R."/>
            <person name="Pangilinan J."/>
            <person name="Park H.-J."/>
            <person name="Ramirez L."/>
            <person name="Alfaro M."/>
            <person name="Sun H."/>
            <person name="Tritt A."/>
            <person name="Yoshinaga Y."/>
            <person name="Zwiers L.-H."/>
            <person name="Turgeon B."/>
            <person name="Goodwin S."/>
            <person name="Spatafora J."/>
            <person name="Crous P."/>
            <person name="Grigoriev I."/>
        </authorList>
    </citation>
    <scope>NUCLEOTIDE SEQUENCE</scope>
    <source>
        <strain evidence="2">CBS 262.69</strain>
    </source>
</reference>
<feature type="region of interest" description="Disordered" evidence="1">
    <location>
        <begin position="1"/>
        <end position="80"/>
    </location>
</feature>
<feature type="region of interest" description="Disordered" evidence="1">
    <location>
        <begin position="100"/>
        <end position="138"/>
    </location>
</feature>
<feature type="compositionally biased region" description="Acidic residues" evidence="1">
    <location>
        <begin position="109"/>
        <end position="120"/>
    </location>
</feature>
<feature type="compositionally biased region" description="Pro residues" evidence="1">
    <location>
        <begin position="554"/>
        <end position="579"/>
    </location>
</feature>
<feature type="compositionally biased region" description="Basic and acidic residues" evidence="1">
    <location>
        <begin position="383"/>
        <end position="392"/>
    </location>
</feature>
<evidence type="ECO:0000313" key="3">
    <source>
        <dbReference type="Proteomes" id="UP000799640"/>
    </source>
</evidence>
<dbReference type="Proteomes" id="UP000799640">
    <property type="component" value="Unassembled WGS sequence"/>
</dbReference>
<sequence length="735" mass="76911">MSETIVSSATSPSLNPALPPLSPASASSTTATAIPSTPLNPAAPPFSPASASQTAATAIPSPPLTSALPPFPSASASQTAATAIKMEQLGSPDFIGAPCFEQSGWLSDSDSDSDESEDEATAEHAEAPADDAAPLSIPLTLDGGIAQSDDNIFAVFESASSPASSEDDEVNGLTSKLASLRFAPAAVAPAIPVVSTTQISSGPDFSHMRMAPPDPNAPIPKFKCNFDWAEDVEHEVAAGRMPNLMNRWEKGQMPPPPPPVKRSSRPVPVDQSAPPAPANRSARPVPVDQSARPTPVFGQPSNPAAASAARPTGAFGQPSKPAPSDNRPTPEFSFLAAASAAPAAPTAAQLAQTLGFSFLAAAATAPVTLVRHKKRSAPSNTDESPRPAKVARHDVRTSVFRGLSREALIDECEKSIAEGFKLGDQFRPIAEEYDALTEALGIRSVPQVTVDPAPVAFVPAAPSLKPYQDASSRPNKRRSEAGHYESGRRKGAKDNAMLLQSREALLVYLEQCDYKSFALRSGTRKASAEVVRLRACMAARAARASQAATTSAVPPHPPPPPPPPPTPPPPSPPSPPPPVRNNGPVNSIEKDRKVNSLKTRRRAAIRFGPLPSKLRARLTPPPSLPGSNKKISKAAGRWAFPPSVKRLAGGPPVMFDPSVCDSGLDSGSSGSEGSPPRPINMIKIRRRAAILFAPMPRQLRARLAPPPSFKGAAKTISRAARRWAFPCGTKPASFT</sequence>
<dbReference type="AlphaFoldDB" id="A0A6G1HTJ6"/>
<feature type="compositionally biased region" description="Low complexity" evidence="1">
    <location>
        <begin position="662"/>
        <end position="674"/>
    </location>
</feature>
<dbReference type="EMBL" id="ML996698">
    <property type="protein sequence ID" value="KAF2399244.1"/>
    <property type="molecule type" value="Genomic_DNA"/>
</dbReference>
<feature type="region of interest" description="Disordered" evidence="1">
    <location>
        <begin position="542"/>
        <end position="630"/>
    </location>
</feature>
<feature type="compositionally biased region" description="Basic and acidic residues" evidence="1">
    <location>
        <begin position="477"/>
        <end position="488"/>
    </location>
</feature>
<gene>
    <name evidence="2" type="ORF">EJ06DRAFT_583181</name>
</gene>
<feature type="region of interest" description="Disordered" evidence="1">
    <location>
        <begin position="246"/>
        <end position="330"/>
    </location>
</feature>
<feature type="compositionally biased region" description="Low complexity" evidence="1">
    <location>
        <begin position="265"/>
        <end position="287"/>
    </location>
</feature>
<evidence type="ECO:0000313" key="2">
    <source>
        <dbReference type="EMBL" id="KAF2399244.1"/>
    </source>
</evidence>
<feature type="compositionally biased region" description="Low complexity" evidence="1">
    <location>
        <begin position="7"/>
        <end position="16"/>
    </location>
</feature>
<keyword evidence="3" id="KW-1185">Reference proteome</keyword>
<accession>A0A6G1HTJ6</accession>
<feature type="region of interest" description="Disordered" evidence="1">
    <location>
        <begin position="658"/>
        <end position="679"/>
    </location>
</feature>
<proteinExistence type="predicted"/>
<protein>
    <submittedName>
        <fullName evidence="2">Uncharacterized protein</fullName>
    </submittedName>
</protein>
<feature type="compositionally biased region" description="Low complexity" evidence="1">
    <location>
        <begin position="23"/>
        <end position="39"/>
    </location>
</feature>
<feature type="region of interest" description="Disordered" evidence="1">
    <location>
        <begin position="371"/>
        <end position="392"/>
    </location>
</feature>
<name>A0A6G1HTJ6_9PEZI</name>
<organism evidence="2 3">
    <name type="scientific">Trichodelitschia bisporula</name>
    <dbReference type="NCBI Taxonomy" id="703511"/>
    <lineage>
        <taxon>Eukaryota</taxon>
        <taxon>Fungi</taxon>
        <taxon>Dikarya</taxon>
        <taxon>Ascomycota</taxon>
        <taxon>Pezizomycotina</taxon>
        <taxon>Dothideomycetes</taxon>
        <taxon>Dothideomycetes incertae sedis</taxon>
        <taxon>Phaeotrichales</taxon>
        <taxon>Phaeotrichaceae</taxon>
        <taxon>Trichodelitschia</taxon>
    </lineage>
</organism>
<feature type="compositionally biased region" description="Low complexity" evidence="1">
    <location>
        <begin position="542"/>
        <end position="552"/>
    </location>
</feature>